<dbReference type="EMBL" id="QYBB01000086">
    <property type="protein sequence ID" value="RYC28949.1"/>
    <property type="molecule type" value="Genomic_DNA"/>
</dbReference>
<comment type="caution">
    <text evidence="1">The sequence shown here is derived from an EMBL/GenBank/DDBJ whole genome shotgun (WGS) entry which is preliminary data.</text>
</comment>
<name>A0A4Q2TXX3_9HYPH</name>
<keyword evidence="2" id="KW-1185">Reference proteome</keyword>
<organism evidence="1 2">
    <name type="scientific">Lichenibacterium minor</name>
    <dbReference type="NCBI Taxonomy" id="2316528"/>
    <lineage>
        <taxon>Bacteria</taxon>
        <taxon>Pseudomonadati</taxon>
        <taxon>Pseudomonadota</taxon>
        <taxon>Alphaproteobacteria</taxon>
        <taxon>Hyphomicrobiales</taxon>
        <taxon>Lichenihabitantaceae</taxon>
        <taxon>Lichenibacterium</taxon>
    </lineage>
</organism>
<sequence length="64" mass="7136">MSDRDQQIAEFWEEFWDLEFEAPRPCDLATVKRDRDRTAAINKALADLGSDVGARPSDLPAGNG</sequence>
<reference evidence="1 2" key="2">
    <citation type="submission" date="2019-02" db="EMBL/GenBank/DDBJ databases">
        <title>'Lichenibacterium ramalinii' gen. nov. sp. nov., 'Lichenibacterium minor' gen. nov. sp. nov.</title>
        <authorList>
            <person name="Pankratov T."/>
        </authorList>
    </citation>
    <scope>NUCLEOTIDE SEQUENCE [LARGE SCALE GENOMIC DNA]</scope>
    <source>
        <strain evidence="1 2">RmlP026</strain>
    </source>
</reference>
<protein>
    <submittedName>
        <fullName evidence="1">Uncharacterized protein</fullName>
    </submittedName>
</protein>
<evidence type="ECO:0000313" key="2">
    <source>
        <dbReference type="Proteomes" id="UP000290759"/>
    </source>
</evidence>
<dbReference type="RefSeq" id="WP_129229969.1">
    <property type="nucleotide sequence ID" value="NZ_QYBB01000086.1"/>
</dbReference>
<evidence type="ECO:0000313" key="1">
    <source>
        <dbReference type="EMBL" id="RYC28949.1"/>
    </source>
</evidence>
<gene>
    <name evidence="1" type="ORF">D3273_26570</name>
</gene>
<proteinExistence type="predicted"/>
<reference evidence="1 2" key="1">
    <citation type="submission" date="2018-12" db="EMBL/GenBank/DDBJ databases">
        <authorList>
            <person name="Grouzdev D.S."/>
            <person name="Krutkina M.S."/>
        </authorList>
    </citation>
    <scope>NUCLEOTIDE SEQUENCE [LARGE SCALE GENOMIC DNA]</scope>
    <source>
        <strain evidence="1 2">RmlP026</strain>
    </source>
</reference>
<dbReference type="Proteomes" id="UP000290759">
    <property type="component" value="Unassembled WGS sequence"/>
</dbReference>
<accession>A0A4Q2TXX3</accession>
<dbReference type="AlphaFoldDB" id="A0A4Q2TXX3"/>